<dbReference type="InterPro" id="IPR019931">
    <property type="entry name" value="LPXTG_anchor"/>
</dbReference>
<gene>
    <name evidence="9" type="ORF">H9830_05670</name>
</gene>
<reference evidence="9" key="1">
    <citation type="journal article" date="2021" name="PeerJ">
        <title>Extensive microbial diversity within the chicken gut microbiome revealed by metagenomics and culture.</title>
        <authorList>
            <person name="Gilroy R."/>
            <person name="Ravi A."/>
            <person name="Getino M."/>
            <person name="Pursley I."/>
            <person name="Horton D.L."/>
            <person name="Alikhan N.F."/>
            <person name="Baker D."/>
            <person name="Gharbi K."/>
            <person name="Hall N."/>
            <person name="Watson M."/>
            <person name="Adriaenssens E.M."/>
            <person name="Foster-Nyarko E."/>
            <person name="Jarju S."/>
            <person name="Secka A."/>
            <person name="Antonio M."/>
            <person name="Oren A."/>
            <person name="Chaudhuri R.R."/>
            <person name="La Ragione R."/>
            <person name="Hildebrand F."/>
            <person name="Pallen M.J."/>
        </authorList>
    </citation>
    <scope>NUCLEOTIDE SEQUENCE</scope>
    <source>
        <strain evidence="9">ChiGjej1B1-98</strain>
    </source>
</reference>
<dbReference type="Pfam" id="PF00746">
    <property type="entry name" value="Gram_pos_anchor"/>
    <property type="match status" value="1"/>
</dbReference>
<feature type="compositionally biased region" description="Low complexity" evidence="5">
    <location>
        <begin position="233"/>
        <end position="244"/>
    </location>
</feature>
<dbReference type="NCBIfam" id="TIGR01167">
    <property type="entry name" value="LPXTG_anchor"/>
    <property type="match status" value="1"/>
</dbReference>
<evidence type="ECO:0000256" key="3">
    <source>
        <dbReference type="ARBA" id="ARBA00022729"/>
    </source>
</evidence>
<keyword evidence="6" id="KW-0472">Membrane</keyword>
<keyword evidence="6" id="KW-0812">Transmembrane</keyword>
<feature type="transmembrane region" description="Helical" evidence="6">
    <location>
        <begin position="942"/>
        <end position="964"/>
    </location>
</feature>
<dbReference type="Proteomes" id="UP000824005">
    <property type="component" value="Unassembled WGS sequence"/>
</dbReference>
<evidence type="ECO:0000313" key="10">
    <source>
        <dbReference type="Proteomes" id="UP000824005"/>
    </source>
</evidence>
<feature type="compositionally biased region" description="Low complexity" evidence="5">
    <location>
        <begin position="410"/>
        <end position="424"/>
    </location>
</feature>
<keyword evidence="2" id="KW-0964">Secreted</keyword>
<dbReference type="PROSITE" id="PS50847">
    <property type="entry name" value="GRAM_POS_ANCHORING"/>
    <property type="match status" value="1"/>
</dbReference>
<dbReference type="AlphaFoldDB" id="A0A9D2C9E8"/>
<feature type="region of interest" description="Disordered" evidence="5">
    <location>
        <begin position="410"/>
        <end position="434"/>
    </location>
</feature>
<comment type="caution">
    <text evidence="9">The sequence shown here is derived from an EMBL/GenBank/DDBJ whole genome shotgun (WGS) entry which is preliminary data.</text>
</comment>
<sequence length="970" mass="98332">MSQRAPAARRSRRKPFIAAALTAATMVLASLGIAQASAAPDVPAGVYTGPIGQSTERTVTFPVSNGHIGEIDAQTYMYCSGWPVAMYWGENPEIPIADDGSFDAEYWFTYDDPTSDTRFRISGSITSDGVATGELKVHLPNLPNCAEGTEPFTATLETPFYEPEVSVSPSSLTQSELASQGVDVTGVDFPASSSVSITIDGIDAGSASTDANGAFAASASASLDPGTYTLTATSGSASASTSLTVDADPEPASIEVSPTSLTVSELEADGVSVSGVNFPPSSTVTIDIGGTDAGQASTDTSGAFSTTVTASVAAGSHTITASSGSISANESITVTEDPAEPEIVVTPGTLTASELADGGLTVEGVDFPASSDVTISIDGDTVGTTTSDNDGAFSTGVSATLAPGTYTVTASSGSATATGSVTVTEDPTEPELSVSPDNLTVDEMAEDGITVSGTGFPGDSDVTISIDDVEAGTATTDSDGAFTQLVTASIEAGEYTVTAESDGVTASATIEVEPNAVPPVVAVQPEEVTVDELLTEGVTVSGTNFPEQSDVVITIDDIEAGTATTDTNGTFSQTVTAQVSPGSHTVTATSGDVSSTATLEVIADNWSPEVQLDPTELTQSELADSGVSISATGFRPDTELEITFDGELWHTLTTDGEGAAAVTLTRADVEPGEHEVAFLQNWISGGGWLVAAQSLDTAVTITVTADEPAPADPEIELETDTVTTSELADGIQLSGSGFGSGEELSIAFEGTEIDAATADDEGSFTETIAIDNVEPGEYTITVTGESGTVSVSITVIEDDPEPAEPTIELEKSTVTSDELADGIQLSGSGFAADEELTITFDDDFVGTTTSDDTGAFTGTLSAENVAAGEYVVTVSGESGSASVTLTVSEDPEPTDPEPTDPEPTDPEPTDPDPTAPEPTTDPEPTDRDSDDSDKLPQTGFDGATVALLGLAALAMFGGALLAGARRFNAG</sequence>
<evidence type="ECO:0000256" key="2">
    <source>
        <dbReference type="ARBA" id="ARBA00022525"/>
    </source>
</evidence>
<dbReference type="GO" id="GO:0005975">
    <property type="term" value="P:carbohydrate metabolic process"/>
    <property type="evidence" value="ECO:0007669"/>
    <property type="project" value="UniProtKB-ARBA"/>
</dbReference>
<evidence type="ECO:0000256" key="7">
    <source>
        <dbReference type="SAM" id="SignalP"/>
    </source>
</evidence>
<organism evidence="9 10">
    <name type="scientific">Candidatus Agrococcus pullicola</name>
    <dbReference type="NCBI Taxonomy" id="2838429"/>
    <lineage>
        <taxon>Bacteria</taxon>
        <taxon>Bacillati</taxon>
        <taxon>Actinomycetota</taxon>
        <taxon>Actinomycetes</taxon>
        <taxon>Micrococcales</taxon>
        <taxon>Microbacteriaceae</taxon>
        <taxon>Agrococcus</taxon>
    </lineage>
</organism>
<dbReference type="EMBL" id="DXDC01000163">
    <property type="protein sequence ID" value="HIY65749.1"/>
    <property type="molecule type" value="Genomic_DNA"/>
</dbReference>
<evidence type="ECO:0000256" key="5">
    <source>
        <dbReference type="SAM" id="MobiDB-lite"/>
    </source>
</evidence>
<dbReference type="InterPro" id="IPR006311">
    <property type="entry name" value="TAT_signal"/>
</dbReference>
<dbReference type="PROSITE" id="PS51318">
    <property type="entry name" value="TAT"/>
    <property type="match status" value="1"/>
</dbReference>
<dbReference type="InterPro" id="IPR008964">
    <property type="entry name" value="Invasin/intimin_cell_adhesion"/>
</dbReference>
<evidence type="ECO:0000313" key="9">
    <source>
        <dbReference type="EMBL" id="HIY65749.1"/>
    </source>
</evidence>
<evidence type="ECO:0000259" key="8">
    <source>
        <dbReference type="PROSITE" id="PS50847"/>
    </source>
</evidence>
<dbReference type="Gene3D" id="2.60.40.1120">
    <property type="entry name" value="Carboxypeptidase-like, regulatory domain"/>
    <property type="match status" value="1"/>
</dbReference>
<feature type="domain" description="Gram-positive cocci surface proteins LPxTG" evidence="8">
    <location>
        <begin position="935"/>
        <end position="970"/>
    </location>
</feature>
<dbReference type="InterPro" id="IPR013783">
    <property type="entry name" value="Ig-like_fold"/>
</dbReference>
<dbReference type="Gene3D" id="2.60.40.10">
    <property type="entry name" value="Immunoglobulins"/>
    <property type="match status" value="2"/>
</dbReference>
<proteinExistence type="predicted"/>
<keyword evidence="1" id="KW-0134">Cell wall</keyword>
<reference evidence="9" key="2">
    <citation type="submission" date="2021-04" db="EMBL/GenBank/DDBJ databases">
        <authorList>
            <person name="Gilroy R."/>
        </authorList>
    </citation>
    <scope>NUCLEOTIDE SEQUENCE</scope>
    <source>
        <strain evidence="9">ChiGjej1B1-98</strain>
    </source>
</reference>
<keyword evidence="6" id="KW-1133">Transmembrane helix</keyword>
<keyword evidence="4" id="KW-0572">Peptidoglycan-anchor</keyword>
<accession>A0A9D2C9E8</accession>
<evidence type="ECO:0000256" key="4">
    <source>
        <dbReference type="ARBA" id="ARBA00023088"/>
    </source>
</evidence>
<evidence type="ECO:0000256" key="1">
    <source>
        <dbReference type="ARBA" id="ARBA00022512"/>
    </source>
</evidence>
<name>A0A9D2C9E8_9MICO</name>
<feature type="compositionally biased region" description="Acidic residues" evidence="5">
    <location>
        <begin position="889"/>
        <end position="910"/>
    </location>
</feature>
<feature type="chain" id="PRO_5038415231" evidence="7">
    <location>
        <begin position="39"/>
        <end position="970"/>
    </location>
</feature>
<feature type="region of interest" description="Disordered" evidence="5">
    <location>
        <begin position="233"/>
        <end position="255"/>
    </location>
</feature>
<feature type="region of interest" description="Disordered" evidence="5">
    <location>
        <begin position="879"/>
        <end position="940"/>
    </location>
</feature>
<keyword evidence="3 7" id="KW-0732">Signal</keyword>
<evidence type="ECO:0000256" key="6">
    <source>
        <dbReference type="SAM" id="Phobius"/>
    </source>
</evidence>
<feature type="compositionally biased region" description="Pro residues" evidence="5">
    <location>
        <begin position="911"/>
        <end position="921"/>
    </location>
</feature>
<feature type="signal peptide" evidence="7">
    <location>
        <begin position="1"/>
        <end position="38"/>
    </location>
</feature>
<dbReference type="SUPFAM" id="SSF49373">
    <property type="entry name" value="Invasin/intimin cell-adhesion fragments"/>
    <property type="match status" value="2"/>
</dbReference>
<protein>
    <submittedName>
        <fullName evidence="9">LPXTG cell wall anchor domain-containing protein</fullName>
    </submittedName>
</protein>